<dbReference type="InterPro" id="IPR001810">
    <property type="entry name" value="F-box_dom"/>
</dbReference>
<reference evidence="2 3" key="1">
    <citation type="submission" date="2017-06" db="EMBL/GenBank/DDBJ databases">
        <title>Comparative genomic analysis of Ambrosia Fusariam Clade fungi.</title>
        <authorList>
            <person name="Stajich J.E."/>
            <person name="Carrillo J."/>
            <person name="Kijimoto T."/>
            <person name="Eskalen A."/>
            <person name="O'Donnell K."/>
            <person name="Kasson M."/>
        </authorList>
    </citation>
    <scope>NUCLEOTIDE SEQUENCE [LARGE SCALE GENOMIC DNA]</scope>
    <source>
        <strain evidence="2 3">NRRL62584</strain>
    </source>
</reference>
<dbReference type="EMBL" id="NKCI01000131">
    <property type="protein sequence ID" value="RSL52744.1"/>
    <property type="molecule type" value="Genomic_DNA"/>
</dbReference>
<accession>A0A428PI80</accession>
<dbReference type="SUPFAM" id="SSF81383">
    <property type="entry name" value="F-box domain"/>
    <property type="match status" value="1"/>
</dbReference>
<organism evidence="2 3">
    <name type="scientific">Fusarium duplospermum</name>
    <dbReference type="NCBI Taxonomy" id="1325734"/>
    <lineage>
        <taxon>Eukaryota</taxon>
        <taxon>Fungi</taxon>
        <taxon>Dikarya</taxon>
        <taxon>Ascomycota</taxon>
        <taxon>Pezizomycotina</taxon>
        <taxon>Sordariomycetes</taxon>
        <taxon>Hypocreomycetidae</taxon>
        <taxon>Hypocreales</taxon>
        <taxon>Nectriaceae</taxon>
        <taxon>Fusarium</taxon>
        <taxon>Fusarium solani species complex</taxon>
    </lineage>
</organism>
<evidence type="ECO:0000259" key="1">
    <source>
        <dbReference type="Pfam" id="PF00646"/>
    </source>
</evidence>
<sequence length="236" mass="27270">MMLLPRQYTGLNGDPLRHESRYSHAIYSLPSPPMSRPSSRPCWIITPKPRLPTMPSLLERLSPELQLLIMSELDYQSLIFLSTVNRHFHRLIDPGRMADPADKFQFVMRAAKDFPQHRPRERGREHKPGNMECYICFRVRTPEHFDVLQAPTACFDPHGRVVSDREPEPGDRVVALRRFCIECGVKHGLHAPLDCLTTKAGQFLWVCQCRRVLRKPDCLQCSECGSTCPLRPKKVW</sequence>
<protein>
    <recommendedName>
        <fullName evidence="1">F-box domain-containing protein</fullName>
    </recommendedName>
</protein>
<gene>
    <name evidence="2" type="ORF">CEP54_010754</name>
</gene>
<dbReference type="OrthoDB" id="5232052at2759"/>
<dbReference type="Pfam" id="PF00646">
    <property type="entry name" value="F-box"/>
    <property type="match status" value="1"/>
</dbReference>
<dbReference type="Proteomes" id="UP000288168">
    <property type="component" value="Unassembled WGS sequence"/>
</dbReference>
<name>A0A428PI80_9HYPO</name>
<feature type="domain" description="F-box" evidence="1">
    <location>
        <begin position="58"/>
        <end position="93"/>
    </location>
</feature>
<dbReference type="AlphaFoldDB" id="A0A428PI80"/>
<proteinExistence type="predicted"/>
<evidence type="ECO:0000313" key="3">
    <source>
        <dbReference type="Proteomes" id="UP000288168"/>
    </source>
</evidence>
<comment type="caution">
    <text evidence="2">The sequence shown here is derived from an EMBL/GenBank/DDBJ whole genome shotgun (WGS) entry which is preliminary data.</text>
</comment>
<dbReference type="InterPro" id="IPR036047">
    <property type="entry name" value="F-box-like_dom_sf"/>
</dbReference>
<evidence type="ECO:0000313" key="2">
    <source>
        <dbReference type="EMBL" id="RSL52744.1"/>
    </source>
</evidence>
<keyword evidence="3" id="KW-1185">Reference proteome</keyword>